<dbReference type="EMBL" id="LGRX02010162">
    <property type="protein sequence ID" value="KAK3270858.1"/>
    <property type="molecule type" value="Genomic_DNA"/>
</dbReference>
<sequence>MNAVNDGVRKEFPSGIHMTTALLQCVKHSGRRYTENKGKALAATRHLPMAVLKRMEAVLGKAQTITSGVTFPGSTAPTAV</sequence>
<accession>A0AAE0L3N6</accession>
<organism evidence="1 2">
    <name type="scientific">Cymbomonas tetramitiformis</name>
    <dbReference type="NCBI Taxonomy" id="36881"/>
    <lineage>
        <taxon>Eukaryota</taxon>
        <taxon>Viridiplantae</taxon>
        <taxon>Chlorophyta</taxon>
        <taxon>Pyramimonadophyceae</taxon>
        <taxon>Pyramimonadales</taxon>
        <taxon>Pyramimonadaceae</taxon>
        <taxon>Cymbomonas</taxon>
    </lineage>
</organism>
<dbReference type="AlphaFoldDB" id="A0AAE0L3N6"/>
<keyword evidence="2" id="KW-1185">Reference proteome</keyword>
<gene>
    <name evidence="1" type="ORF">CYMTET_20753</name>
</gene>
<name>A0AAE0L3N6_9CHLO</name>
<evidence type="ECO:0000313" key="1">
    <source>
        <dbReference type="EMBL" id="KAK3270858.1"/>
    </source>
</evidence>
<comment type="caution">
    <text evidence="1">The sequence shown here is derived from an EMBL/GenBank/DDBJ whole genome shotgun (WGS) entry which is preliminary data.</text>
</comment>
<proteinExistence type="predicted"/>
<dbReference type="Proteomes" id="UP001190700">
    <property type="component" value="Unassembled WGS sequence"/>
</dbReference>
<evidence type="ECO:0000313" key="2">
    <source>
        <dbReference type="Proteomes" id="UP001190700"/>
    </source>
</evidence>
<protein>
    <submittedName>
        <fullName evidence="1">Uncharacterized protein</fullName>
    </submittedName>
</protein>
<reference evidence="1 2" key="1">
    <citation type="journal article" date="2015" name="Genome Biol. Evol.">
        <title>Comparative Genomics of a Bacterivorous Green Alga Reveals Evolutionary Causalities and Consequences of Phago-Mixotrophic Mode of Nutrition.</title>
        <authorList>
            <person name="Burns J.A."/>
            <person name="Paasch A."/>
            <person name="Narechania A."/>
            <person name="Kim E."/>
        </authorList>
    </citation>
    <scope>NUCLEOTIDE SEQUENCE [LARGE SCALE GENOMIC DNA]</scope>
    <source>
        <strain evidence="1 2">PLY_AMNH</strain>
    </source>
</reference>